<dbReference type="SMART" id="SM01178">
    <property type="entry name" value="DUF4217"/>
    <property type="match status" value="1"/>
</dbReference>
<evidence type="ECO:0000256" key="9">
    <source>
        <dbReference type="SAM" id="MobiDB-lite"/>
    </source>
</evidence>
<feature type="compositionally biased region" description="Acidic residues" evidence="9">
    <location>
        <begin position="546"/>
        <end position="566"/>
    </location>
</feature>
<evidence type="ECO:0000313" key="13">
    <source>
        <dbReference type="EMBL" id="KAK2958795.1"/>
    </source>
</evidence>
<feature type="compositionally biased region" description="Polar residues" evidence="9">
    <location>
        <begin position="484"/>
        <end position="495"/>
    </location>
</feature>
<name>A0ABQ9Y4X4_9EUKA</name>
<dbReference type="EC" id="3.6.4.13" evidence="8"/>
<comment type="domain">
    <text evidence="8">The Q motif is unique to and characteristic of the DEAD box family of RNA helicases and controls ATP binding and hydrolysis.</text>
</comment>
<evidence type="ECO:0000259" key="12">
    <source>
        <dbReference type="PROSITE" id="PS51195"/>
    </source>
</evidence>
<evidence type="ECO:0000256" key="5">
    <source>
        <dbReference type="ARBA" id="ARBA00022884"/>
    </source>
</evidence>
<evidence type="ECO:0000256" key="3">
    <source>
        <dbReference type="ARBA" id="ARBA00022806"/>
    </source>
</evidence>
<feature type="compositionally biased region" description="Basic residues" evidence="9">
    <location>
        <begin position="619"/>
        <end position="641"/>
    </location>
</feature>
<evidence type="ECO:0000256" key="4">
    <source>
        <dbReference type="ARBA" id="ARBA00022840"/>
    </source>
</evidence>
<dbReference type="SMART" id="SM00487">
    <property type="entry name" value="DEXDc"/>
    <property type="match status" value="1"/>
</dbReference>
<feature type="domain" description="DEAD-box RNA helicase Q" evidence="12">
    <location>
        <begin position="8"/>
        <end position="36"/>
    </location>
</feature>
<dbReference type="CDD" id="cd17941">
    <property type="entry name" value="DEADc_DDX10"/>
    <property type="match status" value="1"/>
</dbReference>
<evidence type="ECO:0000259" key="11">
    <source>
        <dbReference type="PROSITE" id="PS51194"/>
    </source>
</evidence>
<dbReference type="InterPro" id="IPR014014">
    <property type="entry name" value="RNA_helicase_DEAD_Q_motif"/>
</dbReference>
<evidence type="ECO:0000313" key="14">
    <source>
        <dbReference type="Proteomes" id="UP001281761"/>
    </source>
</evidence>
<dbReference type="PROSITE" id="PS51194">
    <property type="entry name" value="HELICASE_CTER"/>
    <property type="match status" value="1"/>
</dbReference>
<evidence type="ECO:0000256" key="8">
    <source>
        <dbReference type="RuleBase" id="RU365068"/>
    </source>
</evidence>
<sequence>MEKQPAPERFSDLNLSPETMKGLNNAKYYRLTDVQLQAIPPALEGKDVVGCAKTGSGKTLAFIVPLLERLQSRVSVEDGSLGAIVLSPTRELALQIFETLNKVGKYHHMSAGLITGGKDHKQEAERIGMMNILIATPGRLLQHLSQVSDLRCDNVEMLVLDEADRILDMGFKKDVDAILQYLPTDRQTLLFSATQTRSVKDLARLSLRRHVPIWANGSSEVATPQKLVQKYMVVDIADKVDMIWSFIVSHKQSKTIIFLSSGKQVAFLGQAFQKLRPGVSTHYLHGKMNQKKRFQIVGNFSLAEHAVLLCTDIAARGLDINQVDWVLQADCPENVDTYIHRVGRTARYKSGGKGLLFLLPSEVGFVEELQKANIPLGHAPVNADRVQSIRKKLAGLVTEFKELNHLAQRAVVTYARSIHLNSNKAVFDLNKLDLTQYSLSLGLAVAPKLKVDGKRIDKNEIRSKEAVKNKFDSDDDEEALFNVKPSSIPTTSSDPKTMGKKELKKAATRGHHFGTHITFDSDDESGSDEEKVKEEMDIDKEQSGVESEEEVERESDESSNADDEPEPASLKPLPIQKTKRQSSDPVETKSIDDRFLRIREEMSKSKEAMKEQEKARVRELHRKKKEQLKQKTKIKAPKTKGKVQLASTSDDDSGPVGRIPFGAESESSDTLHDE</sequence>
<feature type="short sequence motif" description="Q motif" evidence="6">
    <location>
        <begin position="8"/>
        <end position="36"/>
    </location>
</feature>
<dbReference type="SMART" id="SM00490">
    <property type="entry name" value="HELICc"/>
    <property type="match status" value="1"/>
</dbReference>
<dbReference type="CDD" id="cd18787">
    <property type="entry name" value="SF2_C_DEAD"/>
    <property type="match status" value="1"/>
</dbReference>
<accession>A0ABQ9Y4X4</accession>
<reference evidence="13 14" key="1">
    <citation type="journal article" date="2022" name="bioRxiv">
        <title>Genomics of Preaxostyla Flagellates Illuminates Evolutionary Transitions and the Path Towards Mitochondrial Loss.</title>
        <authorList>
            <person name="Novak L.V.F."/>
            <person name="Treitli S.C."/>
            <person name="Pyrih J."/>
            <person name="Halakuc P."/>
            <person name="Pipaliya S.V."/>
            <person name="Vacek V."/>
            <person name="Brzon O."/>
            <person name="Soukal P."/>
            <person name="Eme L."/>
            <person name="Dacks J.B."/>
            <person name="Karnkowska A."/>
            <person name="Elias M."/>
            <person name="Hampl V."/>
        </authorList>
    </citation>
    <scope>NUCLEOTIDE SEQUENCE [LARGE SCALE GENOMIC DNA]</scope>
    <source>
        <strain evidence="13">NAU3</strain>
        <tissue evidence="13">Gut</tissue>
    </source>
</reference>
<keyword evidence="3 7" id="KW-0347">Helicase</keyword>
<dbReference type="Gene3D" id="3.40.50.300">
    <property type="entry name" value="P-loop containing nucleotide triphosphate hydrolases"/>
    <property type="match status" value="2"/>
</dbReference>
<dbReference type="InterPro" id="IPR001650">
    <property type="entry name" value="Helicase_C-like"/>
</dbReference>
<evidence type="ECO:0000259" key="10">
    <source>
        <dbReference type="PROSITE" id="PS51192"/>
    </source>
</evidence>
<comment type="caution">
    <text evidence="13">The sequence shown here is derived from an EMBL/GenBank/DDBJ whole genome shotgun (WGS) entry which is preliminary data.</text>
</comment>
<dbReference type="InterPro" id="IPR011545">
    <property type="entry name" value="DEAD/DEAH_box_helicase_dom"/>
</dbReference>
<feature type="compositionally biased region" description="Basic and acidic residues" evidence="9">
    <location>
        <begin position="586"/>
        <end position="618"/>
    </location>
</feature>
<feature type="domain" description="Helicase C-terminal" evidence="11">
    <location>
        <begin position="239"/>
        <end position="404"/>
    </location>
</feature>
<dbReference type="GO" id="GO:0016787">
    <property type="term" value="F:hydrolase activity"/>
    <property type="evidence" value="ECO:0007669"/>
    <property type="project" value="UniProtKB-KW"/>
</dbReference>
<organism evidence="13 14">
    <name type="scientific">Blattamonas nauphoetae</name>
    <dbReference type="NCBI Taxonomy" id="2049346"/>
    <lineage>
        <taxon>Eukaryota</taxon>
        <taxon>Metamonada</taxon>
        <taxon>Preaxostyla</taxon>
        <taxon>Oxymonadida</taxon>
        <taxon>Blattamonas</taxon>
    </lineage>
</organism>
<feature type="domain" description="Helicase ATP-binding" evidence="10">
    <location>
        <begin position="39"/>
        <end position="213"/>
    </location>
</feature>
<dbReference type="PANTHER" id="PTHR24031">
    <property type="entry name" value="RNA HELICASE"/>
    <property type="match status" value="1"/>
</dbReference>
<evidence type="ECO:0000256" key="6">
    <source>
        <dbReference type="PROSITE-ProRule" id="PRU00552"/>
    </source>
</evidence>
<gene>
    <name evidence="13" type="ORF">BLNAU_6298</name>
</gene>
<dbReference type="Pfam" id="PF00270">
    <property type="entry name" value="DEAD"/>
    <property type="match status" value="1"/>
</dbReference>
<comment type="catalytic activity">
    <reaction evidence="8">
        <text>ATP + H2O = ADP + phosphate + H(+)</text>
        <dbReference type="Rhea" id="RHEA:13065"/>
        <dbReference type="ChEBI" id="CHEBI:15377"/>
        <dbReference type="ChEBI" id="CHEBI:15378"/>
        <dbReference type="ChEBI" id="CHEBI:30616"/>
        <dbReference type="ChEBI" id="CHEBI:43474"/>
        <dbReference type="ChEBI" id="CHEBI:456216"/>
        <dbReference type="EC" id="3.6.4.13"/>
    </reaction>
</comment>
<dbReference type="InterPro" id="IPR014001">
    <property type="entry name" value="Helicase_ATP-bd"/>
</dbReference>
<keyword evidence="5 8" id="KW-0694">RNA-binding</keyword>
<protein>
    <recommendedName>
        <fullName evidence="8">ATP-dependent RNA helicase</fullName>
        <ecNumber evidence="8">3.6.4.13</ecNumber>
    </recommendedName>
</protein>
<keyword evidence="4 7" id="KW-0067">ATP-binding</keyword>
<evidence type="ECO:0000256" key="1">
    <source>
        <dbReference type="ARBA" id="ARBA00022741"/>
    </source>
</evidence>
<evidence type="ECO:0000256" key="2">
    <source>
        <dbReference type="ARBA" id="ARBA00022801"/>
    </source>
</evidence>
<keyword evidence="1 7" id="KW-0547">Nucleotide-binding</keyword>
<dbReference type="EMBL" id="JARBJD010000035">
    <property type="protein sequence ID" value="KAK2958795.1"/>
    <property type="molecule type" value="Genomic_DNA"/>
</dbReference>
<dbReference type="Pfam" id="PF00271">
    <property type="entry name" value="Helicase_C"/>
    <property type="match status" value="1"/>
</dbReference>
<proteinExistence type="inferred from homology"/>
<dbReference type="Pfam" id="PF13959">
    <property type="entry name" value="CTE_SPB4"/>
    <property type="match status" value="1"/>
</dbReference>
<comment type="similarity">
    <text evidence="7">Belongs to the DEAD box helicase family.</text>
</comment>
<dbReference type="InterPro" id="IPR025313">
    <property type="entry name" value="SPB4-like_CTE"/>
</dbReference>
<evidence type="ECO:0000256" key="7">
    <source>
        <dbReference type="RuleBase" id="RU000492"/>
    </source>
</evidence>
<dbReference type="PROSITE" id="PS51192">
    <property type="entry name" value="HELICASE_ATP_BIND_1"/>
    <property type="match status" value="1"/>
</dbReference>
<comment type="function">
    <text evidence="8">RNA helicase.</text>
</comment>
<dbReference type="SUPFAM" id="SSF52540">
    <property type="entry name" value="P-loop containing nucleoside triphosphate hydrolases"/>
    <property type="match status" value="1"/>
</dbReference>
<dbReference type="InterPro" id="IPR027417">
    <property type="entry name" value="P-loop_NTPase"/>
</dbReference>
<dbReference type="InterPro" id="IPR000629">
    <property type="entry name" value="RNA-helicase_DEAD-box_CS"/>
</dbReference>
<keyword evidence="14" id="KW-1185">Reference proteome</keyword>
<feature type="region of interest" description="Disordered" evidence="9">
    <location>
        <begin position="472"/>
        <end position="674"/>
    </location>
</feature>
<dbReference type="GO" id="GO:0003724">
    <property type="term" value="F:RNA helicase activity"/>
    <property type="evidence" value="ECO:0007669"/>
    <property type="project" value="UniProtKB-EC"/>
</dbReference>
<dbReference type="Proteomes" id="UP001281761">
    <property type="component" value="Unassembled WGS sequence"/>
</dbReference>
<dbReference type="PROSITE" id="PS00039">
    <property type="entry name" value="DEAD_ATP_HELICASE"/>
    <property type="match status" value="1"/>
</dbReference>
<keyword evidence="2 7" id="KW-0378">Hydrolase</keyword>
<dbReference type="PROSITE" id="PS51195">
    <property type="entry name" value="Q_MOTIF"/>
    <property type="match status" value="1"/>
</dbReference>
<feature type="compositionally biased region" description="Basic and acidic residues" evidence="9">
    <location>
        <begin position="528"/>
        <end position="543"/>
    </location>
</feature>